<reference evidence="7 8" key="1">
    <citation type="journal article" date="2009" name="Science">
        <title>Green evolution and dynamic adaptations revealed by genomes of the marine picoeukaryotes Micromonas.</title>
        <authorList>
            <person name="Worden A.Z."/>
            <person name="Lee J.H."/>
            <person name="Mock T."/>
            <person name="Rouze P."/>
            <person name="Simmons M.P."/>
            <person name="Aerts A.L."/>
            <person name="Allen A.E."/>
            <person name="Cuvelier M.L."/>
            <person name="Derelle E."/>
            <person name="Everett M.V."/>
            <person name="Foulon E."/>
            <person name="Grimwood J."/>
            <person name="Gundlach H."/>
            <person name="Henrissat B."/>
            <person name="Napoli C."/>
            <person name="McDonald S.M."/>
            <person name="Parker M.S."/>
            <person name="Rombauts S."/>
            <person name="Salamov A."/>
            <person name="Von Dassow P."/>
            <person name="Badger J.H."/>
            <person name="Coutinho P.M."/>
            <person name="Demir E."/>
            <person name="Dubchak I."/>
            <person name="Gentemann C."/>
            <person name="Eikrem W."/>
            <person name="Gready J.E."/>
            <person name="John U."/>
            <person name="Lanier W."/>
            <person name="Lindquist E.A."/>
            <person name="Lucas S."/>
            <person name="Mayer K.F."/>
            <person name="Moreau H."/>
            <person name="Not F."/>
            <person name="Otillar R."/>
            <person name="Panaud O."/>
            <person name="Pangilinan J."/>
            <person name="Paulsen I."/>
            <person name="Piegu B."/>
            <person name="Poliakov A."/>
            <person name="Robbens S."/>
            <person name="Schmutz J."/>
            <person name="Toulza E."/>
            <person name="Wyss T."/>
            <person name="Zelensky A."/>
            <person name="Zhou K."/>
            <person name="Armbrust E.V."/>
            <person name="Bhattacharya D."/>
            <person name="Goodenough U.W."/>
            <person name="Van de Peer Y."/>
            <person name="Grigoriev I.V."/>
        </authorList>
    </citation>
    <scope>NUCLEOTIDE SEQUENCE [LARGE SCALE GENOMIC DNA]</scope>
    <source>
        <strain evidence="7 8">CCMP1545</strain>
    </source>
</reference>
<dbReference type="PROSITE" id="PS01357">
    <property type="entry name" value="ZF_ZZ_1"/>
    <property type="match status" value="1"/>
</dbReference>
<feature type="domain" description="ZZ-type" evidence="6">
    <location>
        <begin position="288"/>
        <end position="341"/>
    </location>
</feature>
<dbReference type="OMA" id="PEICAHI"/>
<organism evidence="8">
    <name type="scientific">Micromonas pusilla (strain CCMP1545)</name>
    <name type="common">Picoplanktonic green alga</name>
    <dbReference type="NCBI Taxonomy" id="564608"/>
    <lineage>
        <taxon>Eukaryota</taxon>
        <taxon>Viridiplantae</taxon>
        <taxon>Chlorophyta</taxon>
        <taxon>Mamiellophyceae</taxon>
        <taxon>Mamiellales</taxon>
        <taxon>Mamiellaceae</taxon>
        <taxon>Micromonas</taxon>
    </lineage>
</organism>
<dbReference type="PANTHER" id="PTHR21540">
    <property type="entry name" value="RING FINGER AND SWIM DOMAIN-CONTAINING PROTEIN 2"/>
    <property type="match status" value="1"/>
</dbReference>
<dbReference type="PROSITE" id="PS50135">
    <property type="entry name" value="ZF_ZZ_2"/>
    <property type="match status" value="1"/>
</dbReference>
<dbReference type="Gene3D" id="3.30.40.10">
    <property type="entry name" value="Zinc/RING finger domain, C3HC4 (zinc finger)"/>
    <property type="match status" value="1"/>
</dbReference>
<dbReference type="PANTHER" id="PTHR21540:SF3">
    <property type="entry name" value="E3 UBIQUITIN-PROTEIN LIGASE ZSWIM2"/>
    <property type="match status" value="1"/>
</dbReference>
<dbReference type="Proteomes" id="UP000001876">
    <property type="component" value="Unassembled WGS sequence"/>
</dbReference>
<gene>
    <name evidence="7" type="ORF">MICPUCDRAFT_52722</name>
</gene>
<feature type="region of interest" description="Disordered" evidence="5">
    <location>
        <begin position="147"/>
        <end position="168"/>
    </location>
</feature>
<evidence type="ECO:0000256" key="5">
    <source>
        <dbReference type="SAM" id="MobiDB-lite"/>
    </source>
</evidence>
<accession>C1N4Y4</accession>
<dbReference type="RefSeq" id="XP_003063075.1">
    <property type="nucleotide sequence ID" value="XM_003063029.1"/>
</dbReference>
<evidence type="ECO:0000256" key="3">
    <source>
        <dbReference type="ARBA" id="ARBA00022833"/>
    </source>
</evidence>
<keyword evidence="2 4" id="KW-0863">Zinc-finger</keyword>
<dbReference type="STRING" id="564608.C1N4Y4"/>
<dbReference type="EMBL" id="GG663747">
    <property type="protein sequence ID" value="EEH53014.1"/>
    <property type="molecule type" value="Genomic_DNA"/>
</dbReference>
<dbReference type="AlphaFoldDB" id="C1N4Y4"/>
<protein>
    <submittedName>
        <fullName evidence="7">Predicted protein</fullName>
    </submittedName>
</protein>
<dbReference type="Pfam" id="PF00569">
    <property type="entry name" value="ZZ"/>
    <property type="match status" value="1"/>
</dbReference>
<evidence type="ECO:0000259" key="6">
    <source>
        <dbReference type="PROSITE" id="PS50135"/>
    </source>
</evidence>
<evidence type="ECO:0000313" key="8">
    <source>
        <dbReference type="Proteomes" id="UP000001876"/>
    </source>
</evidence>
<dbReference type="OrthoDB" id="2122982at2759"/>
<keyword evidence="3" id="KW-0862">Zinc</keyword>
<dbReference type="KEGG" id="mpp:MICPUCDRAFT_52722"/>
<evidence type="ECO:0000256" key="2">
    <source>
        <dbReference type="ARBA" id="ARBA00022771"/>
    </source>
</evidence>
<dbReference type="GO" id="GO:0008270">
    <property type="term" value="F:zinc ion binding"/>
    <property type="evidence" value="ECO:0007669"/>
    <property type="project" value="UniProtKB-KW"/>
</dbReference>
<dbReference type="GO" id="GO:0061630">
    <property type="term" value="F:ubiquitin protein ligase activity"/>
    <property type="evidence" value="ECO:0007669"/>
    <property type="project" value="InterPro"/>
</dbReference>
<keyword evidence="1" id="KW-0479">Metal-binding</keyword>
<keyword evidence="8" id="KW-1185">Reference proteome</keyword>
<sequence length="341" mass="36636">MFLVQRVGPTSFVVREDGRRRACKVLIGAKMTCGCGGGFGGSNTNRRVGSNSARAGSGLSATTSATRLAIMEAAGIRTDADDAATVHATRDLPEVCAHIVFVMRKVLGVPRSNPLTWQVSLIDRELDEVLRCEPRAVAFAVDAGRRRGERSTDASGGGVGDASDARERGRRALEADEACPICYEPMRAAASASSSKRDFDHGDDLLWCERGCGRNVHARCLSLYAQHQARSIHWFPYDRVGVASVDQPTTCPLCRAAWGEVERWKPKPSRPGRFRGVNAAAAANPDAHYGVTCGACRVAPILGTRFKCVVCESYDLCGACFARGEARVLLHTGPHTTASAW</sequence>
<dbReference type="InterPro" id="IPR013083">
    <property type="entry name" value="Znf_RING/FYVE/PHD"/>
</dbReference>
<evidence type="ECO:0000256" key="1">
    <source>
        <dbReference type="ARBA" id="ARBA00022723"/>
    </source>
</evidence>
<dbReference type="Gene3D" id="3.30.60.90">
    <property type="match status" value="1"/>
</dbReference>
<dbReference type="SMART" id="SM00291">
    <property type="entry name" value="ZnF_ZZ"/>
    <property type="match status" value="1"/>
</dbReference>
<dbReference type="SUPFAM" id="SSF57850">
    <property type="entry name" value="RING/U-box"/>
    <property type="match status" value="2"/>
</dbReference>
<name>C1N4Y4_MICPC</name>
<dbReference type="InterPro" id="IPR000433">
    <property type="entry name" value="Znf_ZZ"/>
</dbReference>
<dbReference type="eggNOG" id="ENOG502RRF2">
    <property type="taxonomic scope" value="Eukaryota"/>
</dbReference>
<evidence type="ECO:0000313" key="7">
    <source>
        <dbReference type="EMBL" id="EEH53014.1"/>
    </source>
</evidence>
<dbReference type="GeneID" id="9688515"/>
<dbReference type="InterPro" id="IPR039903">
    <property type="entry name" value="Zswim2"/>
</dbReference>
<proteinExistence type="predicted"/>
<evidence type="ECO:0000256" key="4">
    <source>
        <dbReference type="PROSITE-ProRule" id="PRU00228"/>
    </source>
</evidence>
<dbReference type="InterPro" id="IPR043145">
    <property type="entry name" value="Znf_ZZ_sf"/>
</dbReference>